<reference evidence="3 4" key="1">
    <citation type="submission" date="2016-11" db="EMBL/GenBank/DDBJ databases">
        <title>Draft Genome Sequences of Nine Cyanobacterial Strains from Diverse Habitats.</title>
        <authorList>
            <person name="Zhu T."/>
            <person name="Hou S."/>
            <person name="Lu X."/>
            <person name="Hess W.R."/>
        </authorList>
    </citation>
    <scope>NUCLEOTIDE SEQUENCE [LARGE SCALE GENOMIC DNA]</scope>
    <source>
        <strain evidence="3 4">5.2 s.c.1</strain>
    </source>
</reference>
<keyword evidence="4" id="KW-1185">Reference proteome</keyword>
<evidence type="ECO:0000256" key="1">
    <source>
        <dbReference type="PROSITE-ProRule" id="PRU00339"/>
    </source>
</evidence>
<dbReference type="Gene3D" id="1.25.40.10">
    <property type="entry name" value="Tetratricopeptide repeat domain"/>
    <property type="match status" value="3"/>
</dbReference>
<organism evidence="3 4">
    <name type="scientific">Chroogloeocystis siderophila 5.2 s.c.1</name>
    <dbReference type="NCBI Taxonomy" id="247279"/>
    <lineage>
        <taxon>Bacteria</taxon>
        <taxon>Bacillati</taxon>
        <taxon>Cyanobacteriota</taxon>
        <taxon>Cyanophyceae</taxon>
        <taxon>Oscillatoriophycideae</taxon>
        <taxon>Chroococcales</taxon>
        <taxon>Chroococcaceae</taxon>
        <taxon>Chroogloeocystis</taxon>
    </lineage>
</organism>
<dbReference type="SUPFAM" id="SSF48452">
    <property type="entry name" value="TPR-like"/>
    <property type="match status" value="3"/>
</dbReference>
<dbReference type="InterPro" id="IPR011990">
    <property type="entry name" value="TPR-like_helical_dom_sf"/>
</dbReference>
<feature type="domain" description="CHAT" evidence="2">
    <location>
        <begin position="592"/>
        <end position="864"/>
    </location>
</feature>
<dbReference type="Pfam" id="PF12770">
    <property type="entry name" value="CHAT"/>
    <property type="match status" value="1"/>
</dbReference>
<keyword evidence="1" id="KW-0802">TPR repeat</keyword>
<dbReference type="RefSeq" id="WP_073550805.1">
    <property type="nucleotide sequence ID" value="NZ_CAWMVK010000007.1"/>
</dbReference>
<dbReference type="PANTHER" id="PTHR10098">
    <property type="entry name" value="RAPSYN-RELATED"/>
    <property type="match status" value="1"/>
</dbReference>
<protein>
    <recommendedName>
        <fullName evidence="2">CHAT domain-containing protein</fullName>
    </recommendedName>
</protein>
<accession>A0A1U7HJ78</accession>
<dbReference type="Pfam" id="PF13424">
    <property type="entry name" value="TPR_12"/>
    <property type="match status" value="1"/>
</dbReference>
<dbReference type="AlphaFoldDB" id="A0A1U7HJ78"/>
<dbReference type="Pfam" id="PF13181">
    <property type="entry name" value="TPR_8"/>
    <property type="match status" value="1"/>
</dbReference>
<dbReference type="InterPro" id="IPR019734">
    <property type="entry name" value="TPR_rpt"/>
</dbReference>
<comment type="caution">
    <text evidence="3">The sequence shown here is derived from an EMBL/GenBank/DDBJ whole genome shotgun (WGS) entry which is preliminary data.</text>
</comment>
<dbReference type="Proteomes" id="UP000185984">
    <property type="component" value="Unassembled WGS sequence"/>
</dbReference>
<dbReference type="SMART" id="SM00028">
    <property type="entry name" value="TPR"/>
    <property type="match status" value="8"/>
</dbReference>
<dbReference type="InterPro" id="IPR024983">
    <property type="entry name" value="CHAT_dom"/>
</dbReference>
<sequence length="866" mass="95159">MARERCVFFHSRQPVLALSVSFLIWCGGVLDGSSAVAVVSLSASLSESIQQGRELYETGQYAQAAVVWQQAAKAYQASGDSLNQAMALSNLALAYQQQGNLSPANQAIATSLQLLNSTSRTNSQYAQVLAQALNNQGNLQFAQGQTEQALNTWQKATAAYTKAADTVGITRSLINQAQAQQALGLFRRAVTTLNQANQTLQQQPNSVIKVAGLRSLGNALRVVGNLSQSQQILQQSLKLAQKLGSPQEIAATLASLGNTVRSQQNPQAALAYYQKAASVSPTASTQLQAQLNQLNLLLETGDLGAAQALLPQIQSQLASVPTSQTKVYARITLAQNLIRLQQAQSKLQTSVPSWLEIGNLLASAVQEAKYLQDPRATSYALGNLGGLYEQTQQWTSAQDLTQQALVLAQGINALDIAYRWQWQLGRLLQAQGDTQKAIAAYDEAVQTLQTLRYDLVAINPDVQFSFQEEVEPVYRELVSLLLQSNDTAQPSQQNLQKARQTIELLQLAELNNFFRAACLDANRQIDQVVDEQDRTAAVIYPIILRDRLEVIIKLPQQPLQHHSINISQAEFEATLEQLQQQLIEPDTFTEVQALSQKVYEWLIRPQLSTLNASSIQTLVFVLDGALRNIPMAALYDAQRQQYLIEQYSIALAPGLQLINPQPLQRQRLQALTAGLSQPRYGFGGLNYVEREIEQITSEVSSRVLLNQEFTSQALQNQVNSLSFPVVHLATHGQFSSNIEQTFILAWDKPINVNELNDLLRTRSRNRSSAIELLVLSACETAAGDKRAALGIAGLAVRAGARSTLASLWSVDDQSTALLMSQFYAELASNQTNKAHALRQAQLSLLKNPNYAHPMHWSAYVLVGNWL</sequence>
<dbReference type="STRING" id="247279.NIES1031_17585"/>
<dbReference type="PANTHER" id="PTHR10098:SF112">
    <property type="entry name" value="SLR0380 PROTEIN"/>
    <property type="match status" value="1"/>
</dbReference>
<gene>
    <name evidence="3" type="ORF">NIES1031_17585</name>
</gene>
<dbReference type="PROSITE" id="PS50005">
    <property type="entry name" value="TPR"/>
    <property type="match status" value="1"/>
</dbReference>
<evidence type="ECO:0000313" key="3">
    <source>
        <dbReference type="EMBL" id="OKH23646.1"/>
    </source>
</evidence>
<proteinExistence type="predicted"/>
<dbReference type="EMBL" id="MRCC01000015">
    <property type="protein sequence ID" value="OKH23646.1"/>
    <property type="molecule type" value="Genomic_DNA"/>
</dbReference>
<evidence type="ECO:0000313" key="4">
    <source>
        <dbReference type="Proteomes" id="UP000185984"/>
    </source>
</evidence>
<name>A0A1U7HJ78_9CHRO</name>
<feature type="repeat" description="TPR" evidence="1">
    <location>
        <begin position="250"/>
        <end position="283"/>
    </location>
</feature>
<dbReference type="OrthoDB" id="446317at2"/>
<evidence type="ECO:0000259" key="2">
    <source>
        <dbReference type="Pfam" id="PF12770"/>
    </source>
</evidence>